<name>G8ZNQ1_TORDE</name>
<gene>
    <name evidence="2" type="primary">TDEL0B01160</name>
    <name evidence="2" type="ORF">TDEL_0B01160</name>
</gene>
<dbReference type="KEGG" id="tdl:TDEL_0B01160"/>
<feature type="region of interest" description="Disordered" evidence="1">
    <location>
        <begin position="1"/>
        <end position="28"/>
    </location>
</feature>
<dbReference type="EMBL" id="HE616743">
    <property type="protein sequence ID" value="CCE90245.1"/>
    <property type="molecule type" value="Genomic_DNA"/>
</dbReference>
<dbReference type="Proteomes" id="UP000005627">
    <property type="component" value="Chromosome 2"/>
</dbReference>
<sequence length="80" mass="9217">MMSTDRLAFKDDHPLANSTTIDDVRPATADDNREEVVTVFDVANEIEMTLKQLEAKTVANDKQFEQTLKLFEEKLSRMNR</sequence>
<dbReference type="HOGENOM" id="CLU_192383_0_0_1"/>
<dbReference type="InParanoid" id="G8ZNQ1"/>
<reference evidence="2 3" key="1">
    <citation type="journal article" date="2011" name="Proc. Natl. Acad. Sci. U.S.A.">
        <title>Evolutionary erosion of yeast sex chromosomes by mating-type switching accidents.</title>
        <authorList>
            <person name="Gordon J.L."/>
            <person name="Armisen D."/>
            <person name="Proux-Wera E."/>
            <person name="Oheigeartaigh S.S."/>
            <person name="Byrne K.P."/>
            <person name="Wolfe K.H."/>
        </authorList>
    </citation>
    <scope>NUCLEOTIDE SEQUENCE [LARGE SCALE GENOMIC DNA]</scope>
    <source>
        <strain evidence="3">ATCC 10662 / CBS 1146 / NBRC 0425 / NCYC 2629 / NRRL Y-866</strain>
    </source>
</reference>
<organism evidence="2 3">
    <name type="scientific">Torulaspora delbrueckii</name>
    <name type="common">Yeast</name>
    <name type="synonym">Candida colliculosa</name>
    <dbReference type="NCBI Taxonomy" id="4950"/>
    <lineage>
        <taxon>Eukaryota</taxon>
        <taxon>Fungi</taxon>
        <taxon>Dikarya</taxon>
        <taxon>Ascomycota</taxon>
        <taxon>Saccharomycotina</taxon>
        <taxon>Saccharomycetes</taxon>
        <taxon>Saccharomycetales</taxon>
        <taxon>Saccharomycetaceae</taxon>
        <taxon>Torulaspora</taxon>
    </lineage>
</organism>
<proteinExistence type="predicted"/>
<evidence type="ECO:0000313" key="2">
    <source>
        <dbReference type="EMBL" id="CCE90245.1"/>
    </source>
</evidence>
<dbReference type="AlphaFoldDB" id="G8ZNQ1"/>
<dbReference type="OrthoDB" id="4066296at2759"/>
<dbReference type="eggNOG" id="ENOG502SGXF">
    <property type="taxonomic scope" value="Eukaryota"/>
</dbReference>
<accession>G8ZNQ1</accession>
<dbReference type="GeneID" id="11503455"/>
<dbReference type="RefSeq" id="XP_003679456.1">
    <property type="nucleotide sequence ID" value="XM_003679408.1"/>
</dbReference>
<keyword evidence="3" id="KW-1185">Reference proteome</keyword>
<dbReference type="FunCoup" id="G8ZNQ1">
    <property type="interactions" value="11"/>
</dbReference>
<evidence type="ECO:0000256" key="1">
    <source>
        <dbReference type="SAM" id="MobiDB-lite"/>
    </source>
</evidence>
<protein>
    <submittedName>
        <fullName evidence="2">Uncharacterized protein</fullName>
    </submittedName>
</protein>
<evidence type="ECO:0000313" key="3">
    <source>
        <dbReference type="Proteomes" id="UP000005627"/>
    </source>
</evidence>